<dbReference type="SUPFAM" id="SSF56112">
    <property type="entry name" value="Protein kinase-like (PK-like)"/>
    <property type="match status" value="1"/>
</dbReference>
<dbReference type="InterPro" id="IPR008271">
    <property type="entry name" value="Ser/Thr_kinase_AS"/>
</dbReference>
<dbReference type="Pfam" id="PF00069">
    <property type="entry name" value="Pkinase"/>
    <property type="match status" value="1"/>
</dbReference>
<sequence length="136" mass="15727">MEYIHSRGVVHRDLKPENILLDQDLRVKVADFESPAKNRAAARPETCRRVDVYSFGILLWEMLTGCIPYEEMTPVQAAFAVVHKRTRPAFPEDCPIQLRALIERCWSSSPEKRPEFWQIVEVLERFEATLGQVGTK</sequence>
<dbReference type="GO" id="GO:0004674">
    <property type="term" value="F:protein serine/threonine kinase activity"/>
    <property type="evidence" value="ECO:0007669"/>
    <property type="project" value="TreeGrafter"/>
</dbReference>
<gene>
    <name evidence="2" type="ORF">HPP92_007780</name>
</gene>
<dbReference type="EMBL" id="JADCNL010000003">
    <property type="protein sequence ID" value="KAG0488969.1"/>
    <property type="molecule type" value="Genomic_DNA"/>
</dbReference>
<dbReference type="AlphaFoldDB" id="A0A835RHA3"/>
<dbReference type="Proteomes" id="UP000636800">
    <property type="component" value="Chromosome 3"/>
</dbReference>
<dbReference type="InterPro" id="IPR000719">
    <property type="entry name" value="Prot_kinase_dom"/>
</dbReference>
<protein>
    <recommendedName>
        <fullName evidence="1">Protein kinase domain-containing protein</fullName>
    </recommendedName>
</protein>
<keyword evidence="3" id="KW-1185">Reference proteome</keyword>
<evidence type="ECO:0000313" key="3">
    <source>
        <dbReference type="Proteomes" id="UP000636800"/>
    </source>
</evidence>
<organism evidence="2 3">
    <name type="scientific">Vanilla planifolia</name>
    <name type="common">Vanilla</name>
    <dbReference type="NCBI Taxonomy" id="51239"/>
    <lineage>
        <taxon>Eukaryota</taxon>
        <taxon>Viridiplantae</taxon>
        <taxon>Streptophyta</taxon>
        <taxon>Embryophyta</taxon>
        <taxon>Tracheophyta</taxon>
        <taxon>Spermatophyta</taxon>
        <taxon>Magnoliopsida</taxon>
        <taxon>Liliopsida</taxon>
        <taxon>Asparagales</taxon>
        <taxon>Orchidaceae</taxon>
        <taxon>Vanilloideae</taxon>
        <taxon>Vanilleae</taxon>
        <taxon>Vanilla</taxon>
    </lineage>
</organism>
<dbReference type="PROSITE" id="PS00108">
    <property type="entry name" value="PROTEIN_KINASE_ST"/>
    <property type="match status" value="1"/>
</dbReference>
<dbReference type="Gene3D" id="1.10.510.10">
    <property type="entry name" value="Transferase(Phosphotransferase) domain 1"/>
    <property type="match status" value="1"/>
</dbReference>
<evidence type="ECO:0000313" key="2">
    <source>
        <dbReference type="EMBL" id="KAG0488969.1"/>
    </source>
</evidence>
<evidence type="ECO:0000259" key="1">
    <source>
        <dbReference type="PROSITE" id="PS50011"/>
    </source>
</evidence>
<dbReference type="PROSITE" id="PS50011">
    <property type="entry name" value="PROTEIN_KINASE_DOM"/>
    <property type="match status" value="1"/>
</dbReference>
<proteinExistence type="predicted"/>
<dbReference type="PANTHER" id="PTHR44329">
    <property type="entry name" value="SERINE/THREONINE-PROTEIN KINASE TNNI3K-RELATED"/>
    <property type="match status" value="1"/>
</dbReference>
<dbReference type="OrthoDB" id="1844642at2759"/>
<accession>A0A835RHA3</accession>
<dbReference type="InterPro" id="IPR051681">
    <property type="entry name" value="Ser/Thr_Kinases-Pseudokinases"/>
</dbReference>
<dbReference type="SMART" id="SM00220">
    <property type="entry name" value="S_TKc"/>
    <property type="match status" value="1"/>
</dbReference>
<dbReference type="Pfam" id="PF07714">
    <property type="entry name" value="PK_Tyr_Ser-Thr"/>
    <property type="match status" value="1"/>
</dbReference>
<dbReference type="GO" id="GO:0005524">
    <property type="term" value="F:ATP binding"/>
    <property type="evidence" value="ECO:0007669"/>
    <property type="project" value="InterPro"/>
</dbReference>
<dbReference type="InterPro" id="IPR001245">
    <property type="entry name" value="Ser-Thr/Tyr_kinase_cat_dom"/>
</dbReference>
<name>A0A835RHA3_VANPL</name>
<dbReference type="InterPro" id="IPR011009">
    <property type="entry name" value="Kinase-like_dom_sf"/>
</dbReference>
<dbReference type="PANTHER" id="PTHR44329:SF73">
    <property type="entry name" value="OS01G0201200 PROTEIN"/>
    <property type="match status" value="1"/>
</dbReference>
<comment type="caution">
    <text evidence="2">The sequence shown here is derived from an EMBL/GenBank/DDBJ whole genome shotgun (WGS) entry which is preliminary data.</text>
</comment>
<reference evidence="2 3" key="1">
    <citation type="journal article" date="2020" name="Nat. Food">
        <title>A phased Vanilla planifolia genome enables genetic improvement of flavour and production.</title>
        <authorList>
            <person name="Hasing T."/>
            <person name="Tang H."/>
            <person name="Brym M."/>
            <person name="Khazi F."/>
            <person name="Huang T."/>
            <person name="Chambers A.H."/>
        </authorList>
    </citation>
    <scope>NUCLEOTIDE SEQUENCE [LARGE SCALE GENOMIC DNA]</scope>
    <source>
        <tissue evidence="2">Leaf</tissue>
    </source>
</reference>
<feature type="domain" description="Protein kinase" evidence="1">
    <location>
        <begin position="1"/>
        <end position="126"/>
    </location>
</feature>